<keyword evidence="4" id="KW-0732">Signal</keyword>
<evidence type="ECO:0000256" key="2">
    <source>
        <dbReference type="ARBA" id="ARBA00007886"/>
    </source>
</evidence>
<comment type="similarity">
    <text evidence="2">Belongs to the GerABKC lipoprotein family.</text>
</comment>
<evidence type="ECO:0000259" key="8">
    <source>
        <dbReference type="Pfam" id="PF05504"/>
    </source>
</evidence>
<evidence type="ECO:0000256" key="1">
    <source>
        <dbReference type="ARBA" id="ARBA00004635"/>
    </source>
</evidence>
<proteinExistence type="inferred from homology"/>
<evidence type="ECO:0000313" key="10">
    <source>
        <dbReference type="EMBL" id="SFE58751.1"/>
    </source>
</evidence>
<evidence type="ECO:0000256" key="7">
    <source>
        <dbReference type="ARBA" id="ARBA00023288"/>
    </source>
</evidence>
<dbReference type="STRING" id="1045775.SAMN05216378_3636"/>
<evidence type="ECO:0000256" key="6">
    <source>
        <dbReference type="ARBA" id="ARBA00023139"/>
    </source>
</evidence>
<organism evidence="10 11">
    <name type="scientific">Paenibacillus catalpae</name>
    <dbReference type="NCBI Taxonomy" id="1045775"/>
    <lineage>
        <taxon>Bacteria</taxon>
        <taxon>Bacillati</taxon>
        <taxon>Bacillota</taxon>
        <taxon>Bacilli</taxon>
        <taxon>Bacillales</taxon>
        <taxon>Paenibacillaceae</taxon>
        <taxon>Paenibacillus</taxon>
    </lineage>
</organism>
<evidence type="ECO:0000259" key="9">
    <source>
        <dbReference type="Pfam" id="PF25198"/>
    </source>
</evidence>
<comment type="subcellular location">
    <subcellularLocation>
        <location evidence="1">Membrane</location>
        <topology evidence="1">Lipid-anchor</topology>
    </subcellularLocation>
</comment>
<evidence type="ECO:0000313" key="11">
    <source>
        <dbReference type="Proteomes" id="UP000198855"/>
    </source>
</evidence>
<accession>A0A1I2BRH1</accession>
<reference evidence="11" key="1">
    <citation type="submission" date="2016-10" db="EMBL/GenBank/DDBJ databases">
        <authorList>
            <person name="Varghese N."/>
            <person name="Submissions S."/>
        </authorList>
    </citation>
    <scope>NUCLEOTIDE SEQUENCE [LARGE SCALE GENOMIC DNA]</scope>
    <source>
        <strain evidence="11">CGMCC 1.10784</strain>
    </source>
</reference>
<dbReference type="EMBL" id="FOMT01000003">
    <property type="protein sequence ID" value="SFE58751.1"/>
    <property type="molecule type" value="Genomic_DNA"/>
</dbReference>
<dbReference type="InterPro" id="IPR008844">
    <property type="entry name" value="Spore_GerAC-like"/>
</dbReference>
<protein>
    <submittedName>
        <fullName evidence="10">Spore germination protein</fullName>
    </submittedName>
</protein>
<dbReference type="GO" id="GO:0016020">
    <property type="term" value="C:membrane"/>
    <property type="evidence" value="ECO:0007669"/>
    <property type="project" value="UniProtKB-SubCell"/>
</dbReference>
<keyword evidence="11" id="KW-1185">Reference proteome</keyword>
<dbReference type="InterPro" id="IPR038501">
    <property type="entry name" value="Spore_GerAC_C_sf"/>
</dbReference>
<gene>
    <name evidence="10" type="ORF">SAMN05216378_3636</name>
</gene>
<dbReference type="Pfam" id="PF25198">
    <property type="entry name" value="Spore_GerAC_N"/>
    <property type="match status" value="1"/>
</dbReference>
<sequence length="399" mass="45439">MYRYRQLKMLFLYLLLPFVLTGCWSSKEIEDLGMYTGMAIDIGQPAPVEKEFEMKGAEYSKHNKVMTTIQIVPMKTVRTKDKSNTGTNKPYLNVSGSGDSILEIFRQFSVRLDQPIIGHHLKVIVISSKLLRKQTIEQVTDFVLRDNDIRPSTKVYISQGEAKETLESSERNEVPSFHIAGMYRNQMRTSKVLDSVTLSKLDALMKTKKSFVLQNLVSGGGEIEFSGAGIIKGSSGHWIGNLNQEDAECLAWMTNNGKAGTIKAYDWDNQPLAYEIKSMKSKITPFVNEGKISFKVNLAVEGRLIETWNKNNIPSTNYYAEKTSQIVEEKLTQMIQRLMKKLQSTYKVDVAGFGQRLAIVYPSVWKQVKEDWDETFSRSEVNFTYDIKLTDFGSFTEKE</sequence>
<keyword evidence="5" id="KW-0472">Membrane</keyword>
<dbReference type="RefSeq" id="WP_091187600.1">
    <property type="nucleotide sequence ID" value="NZ_FOMT01000003.1"/>
</dbReference>
<dbReference type="OrthoDB" id="2569624at2"/>
<dbReference type="Pfam" id="PF05504">
    <property type="entry name" value="Spore_GerAC"/>
    <property type="match status" value="1"/>
</dbReference>
<dbReference type="PANTHER" id="PTHR35789:SF1">
    <property type="entry name" value="SPORE GERMINATION PROTEIN B3"/>
    <property type="match status" value="1"/>
</dbReference>
<dbReference type="Proteomes" id="UP000198855">
    <property type="component" value="Unassembled WGS sequence"/>
</dbReference>
<keyword evidence="7" id="KW-0449">Lipoprotein</keyword>
<evidence type="ECO:0000256" key="3">
    <source>
        <dbReference type="ARBA" id="ARBA00022544"/>
    </source>
</evidence>
<evidence type="ECO:0000256" key="5">
    <source>
        <dbReference type="ARBA" id="ARBA00023136"/>
    </source>
</evidence>
<feature type="domain" description="Spore germination GerAC-like C-terminal" evidence="8">
    <location>
        <begin position="226"/>
        <end position="393"/>
    </location>
</feature>
<dbReference type="InterPro" id="IPR057336">
    <property type="entry name" value="GerAC_N"/>
</dbReference>
<keyword evidence="3" id="KW-0309">Germination</keyword>
<dbReference type="AlphaFoldDB" id="A0A1I2BRH1"/>
<name>A0A1I2BRH1_9BACL</name>
<dbReference type="GO" id="GO:0009847">
    <property type="term" value="P:spore germination"/>
    <property type="evidence" value="ECO:0007669"/>
    <property type="project" value="InterPro"/>
</dbReference>
<dbReference type="Gene3D" id="3.30.300.210">
    <property type="entry name" value="Nutrient germinant receptor protein C, domain 3"/>
    <property type="match status" value="1"/>
</dbReference>
<keyword evidence="6" id="KW-0564">Palmitate</keyword>
<dbReference type="InterPro" id="IPR046953">
    <property type="entry name" value="Spore_GerAC-like_C"/>
</dbReference>
<dbReference type="NCBIfam" id="TIGR02887">
    <property type="entry name" value="spore_ger_x_C"/>
    <property type="match status" value="1"/>
</dbReference>
<evidence type="ECO:0000256" key="4">
    <source>
        <dbReference type="ARBA" id="ARBA00022729"/>
    </source>
</evidence>
<dbReference type="PROSITE" id="PS51257">
    <property type="entry name" value="PROKAR_LIPOPROTEIN"/>
    <property type="match status" value="1"/>
</dbReference>
<feature type="domain" description="Spore germination protein N-terminal" evidence="9">
    <location>
        <begin position="26"/>
        <end position="214"/>
    </location>
</feature>
<dbReference type="PANTHER" id="PTHR35789">
    <property type="entry name" value="SPORE GERMINATION PROTEIN B3"/>
    <property type="match status" value="1"/>
</dbReference>